<dbReference type="Pfam" id="PF00067">
    <property type="entry name" value="p450"/>
    <property type="match status" value="1"/>
</dbReference>
<evidence type="ECO:0000256" key="4">
    <source>
        <dbReference type="ARBA" id="ARBA00023002"/>
    </source>
</evidence>
<evidence type="ECO:0000256" key="9">
    <source>
        <dbReference type="SAM" id="MobiDB-lite"/>
    </source>
</evidence>
<gene>
    <name evidence="10" type="ORF">ElyMa_006292400</name>
</gene>
<evidence type="ECO:0000313" key="11">
    <source>
        <dbReference type="Proteomes" id="UP000762676"/>
    </source>
</evidence>
<keyword evidence="4 8" id="KW-0560">Oxidoreductase</keyword>
<reference evidence="10 11" key="1">
    <citation type="journal article" date="2021" name="Elife">
        <title>Chloroplast acquisition without the gene transfer in kleptoplastic sea slugs, Plakobranchus ocellatus.</title>
        <authorList>
            <person name="Maeda T."/>
            <person name="Takahashi S."/>
            <person name="Yoshida T."/>
            <person name="Shimamura S."/>
            <person name="Takaki Y."/>
            <person name="Nagai Y."/>
            <person name="Toyoda A."/>
            <person name="Suzuki Y."/>
            <person name="Arimoto A."/>
            <person name="Ishii H."/>
            <person name="Satoh N."/>
            <person name="Nishiyama T."/>
            <person name="Hasebe M."/>
            <person name="Maruyama T."/>
            <person name="Minagawa J."/>
            <person name="Obokata J."/>
            <person name="Shigenobu S."/>
        </authorList>
    </citation>
    <scope>NUCLEOTIDE SEQUENCE [LARGE SCALE GENOMIC DNA]</scope>
</reference>
<evidence type="ECO:0000256" key="3">
    <source>
        <dbReference type="ARBA" id="ARBA00022723"/>
    </source>
</evidence>
<dbReference type="Gene3D" id="1.10.630.10">
    <property type="entry name" value="Cytochrome P450"/>
    <property type="match status" value="1"/>
</dbReference>
<evidence type="ECO:0000256" key="2">
    <source>
        <dbReference type="ARBA" id="ARBA00022617"/>
    </source>
</evidence>
<comment type="cofactor">
    <cofactor evidence="7">
        <name>heme</name>
        <dbReference type="ChEBI" id="CHEBI:30413"/>
    </cofactor>
</comment>
<dbReference type="PRINTS" id="PR00463">
    <property type="entry name" value="EP450I"/>
</dbReference>
<comment type="similarity">
    <text evidence="1 8">Belongs to the cytochrome P450 family.</text>
</comment>
<dbReference type="CDD" id="cd11055">
    <property type="entry name" value="CYP3A-like"/>
    <property type="match status" value="1"/>
</dbReference>
<dbReference type="Proteomes" id="UP000762676">
    <property type="component" value="Unassembled WGS sequence"/>
</dbReference>
<comment type="caution">
    <text evidence="10">The sequence shown here is derived from an EMBL/GenBank/DDBJ whole genome shotgun (WGS) entry which is preliminary data.</text>
</comment>
<evidence type="ECO:0000256" key="8">
    <source>
        <dbReference type="RuleBase" id="RU000461"/>
    </source>
</evidence>
<dbReference type="InterPro" id="IPR001128">
    <property type="entry name" value="Cyt_P450"/>
</dbReference>
<feature type="binding site" description="axial binding residue" evidence="7">
    <location>
        <position position="416"/>
    </location>
    <ligand>
        <name>heme</name>
        <dbReference type="ChEBI" id="CHEBI:30413"/>
    </ligand>
    <ligandPart>
        <name>Fe</name>
        <dbReference type="ChEBI" id="CHEBI:18248"/>
    </ligandPart>
</feature>
<dbReference type="InterPro" id="IPR002401">
    <property type="entry name" value="Cyt_P450_E_grp-I"/>
</dbReference>
<dbReference type="SUPFAM" id="SSF48264">
    <property type="entry name" value="Cytochrome P450"/>
    <property type="match status" value="1"/>
</dbReference>
<dbReference type="AlphaFoldDB" id="A0AAV4HH97"/>
<dbReference type="InterPro" id="IPR017972">
    <property type="entry name" value="Cyt_P450_CS"/>
</dbReference>
<evidence type="ECO:0000313" key="10">
    <source>
        <dbReference type="EMBL" id="GFR96210.1"/>
    </source>
</evidence>
<evidence type="ECO:0000256" key="7">
    <source>
        <dbReference type="PIRSR" id="PIRSR602401-1"/>
    </source>
</evidence>
<dbReference type="GO" id="GO:0008395">
    <property type="term" value="F:steroid hydroxylase activity"/>
    <property type="evidence" value="ECO:0007669"/>
    <property type="project" value="TreeGrafter"/>
</dbReference>
<keyword evidence="11" id="KW-1185">Reference proteome</keyword>
<dbReference type="PRINTS" id="PR00385">
    <property type="entry name" value="P450"/>
</dbReference>
<accession>A0AAV4HH97</accession>
<dbReference type="EMBL" id="BMAT01012656">
    <property type="protein sequence ID" value="GFR96210.1"/>
    <property type="molecule type" value="Genomic_DNA"/>
</dbReference>
<dbReference type="GO" id="GO:0020037">
    <property type="term" value="F:heme binding"/>
    <property type="evidence" value="ECO:0007669"/>
    <property type="project" value="InterPro"/>
</dbReference>
<organism evidence="10 11">
    <name type="scientific">Elysia marginata</name>
    <dbReference type="NCBI Taxonomy" id="1093978"/>
    <lineage>
        <taxon>Eukaryota</taxon>
        <taxon>Metazoa</taxon>
        <taxon>Spiralia</taxon>
        <taxon>Lophotrochozoa</taxon>
        <taxon>Mollusca</taxon>
        <taxon>Gastropoda</taxon>
        <taxon>Heterobranchia</taxon>
        <taxon>Euthyneura</taxon>
        <taxon>Panpulmonata</taxon>
        <taxon>Sacoglossa</taxon>
        <taxon>Placobranchoidea</taxon>
        <taxon>Plakobranchidae</taxon>
        <taxon>Elysia</taxon>
    </lineage>
</organism>
<sequence length="478" mass="55030">MREHGPTVGIIRDLPVLVTRDLDLLKQVLVKDFNNFVNRNDQMATRSLIGKGVFFLKDYDWKRIRQLMSPSFSTGRLKRISAHVQEAANHLSQAFQKSAESGSRVKLLHITGQYSTSIIAKTAFGFQADSIGQEEDDEFTHCVKNIFKKRTKTGFFFIMFLMRFRSFRRLLVFTLGLYFPDPCTKRSNEYFNAILKESIAEREEAERNGSRHVNNDFLQSLVSTKIASEDTISGKTQSEKNDISISNGQVHPQSEKVERHPKKTITKDEVIAQSLITILAAFETTASSLQFCLFKLSQHPEIQEKIFQEILDVVEHENPTHEELSKLYYLEQVINETLRMYPPLPFITREPYETRTYGNVTIPAGSAVFIPIREVHRDATQYPNPDEFDPERFSEENKAKRNPLAFMPFGQGPRICIGMRLAYLELKTALVQVLRKVKVELDDTTVPRNGEDITINYFAFPRPEQPIELVVKLRDNQI</sequence>
<keyword evidence="8" id="KW-0503">Monooxygenase</keyword>
<comment type="function">
    <text evidence="6">Cytochromes P450 are a group of heme-thiolate monooxygenases. They oxidize a variety of structurally unrelated compounds, including steroids, fatty acids, and xenobiotics.</text>
</comment>
<feature type="compositionally biased region" description="Polar residues" evidence="9">
    <location>
        <begin position="243"/>
        <end position="252"/>
    </location>
</feature>
<evidence type="ECO:0000256" key="6">
    <source>
        <dbReference type="ARBA" id="ARBA00043906"/>
    </source>
</evidence>
<protein>
    <submittedName>
        <fullName evidence="10">Cytochrome P450 3A24</fullName>
    </submittedName>
</protein>
<dbReference type="PANTHER" id="PTHR24302">
    <property type="entry name" value="CYTOCHROME P450 FAMILY 3"/>
    <property type="match status" value="1"/>
</dbReference>
<name>A0AAV4HH97_9GAST</name>
<dbReference type="GO" id="GO:0016705">
    <property type="term" value="F:oxidoreductase activity, acting on paired donors, with incorporation or reduction of molecular oxygen"/>
    <property type="evidence" value="ECO:0007669"/>
    <property type="project" value="InterPro"/>
</dbReference>
<dbReference type="PANTHER" id="PTHR24302:SF15">
    <property type="entry name" value="FATTY-ACID PEROXYGENASE"/>
    <property type="match status" value="1"/>
</dbReference>
<keyword evidence="3 7" id="KW-0479">Metal-binding</keyword>
<keyword evidence="5 7" id="KW-0408">Iron</keyword>
<dbReference type="PROSITE" id="PS00086">
    <property type="entry name" value="CYTOCHROME_P450"/>
    <property type="match status" value="1"/>
</dbReference>
<feature type="region of interest" description="Disordered" evidence="9">
    <location>
        <begin position="233"/>
        <end position="262"/>
    </location>
</feature>
<dbReference type="GO" id="GO:0005506">
    <property type="term" value="F:iron ion binding"/>
    <property type="evidence" value="ECO:0007669"/>
    <property type="project" value="InterPro"/>
</dbReference>
<dbReference type="InterPro" id="IPR036396">
    <property type="entry name" value="Cyt_P450_sf"/>
</dbReference>
<proteinExistence type="inferred from homology"/>
<evidence type="ECO:0000256" key="1">
    <source>
        <dbReference type="ARBA" id="ARBA00010617"/>
    </source>
</evidence>
<evidence type="ECO:0000256" key="5">
    <source>
        <dbReference type="ARBA" id="ARBA00023004"/>
    </source>
</evidence>
<dbReference type="InterPro" id="IPR050705">
    <property type="entry name" value="Cytochrome_P450_3A"/>
</dbReference>
<keyword evidence="2 7" id="KW-0349">Heme</keyword>